<feature type="transmembrane region" description="Helical" evidence="9">
    <location>
        <begin position="245"/>
        <end position="267"/>
    </location>
</feature>
<keyword evidence="3 8" id="KW-0813">Transport</keyword>
<comment type="similarity">
    <text evidence="2 8">Belongs to the nucleobase:cation symporter-2 (NCS2) (TC 2.A.40) family. Azg-like subfamily.</text>
</comment>
<keyword evidence="5 8" id="KW-0812">Transmembrane</keyword>
<dbReference type="PANTHER" id="PTHR43337:SF1">
    <property type="entry name" value="XANTHINE_URACIL PERMEASE C887.17-RELATED"/>
    <property type="match status" value="1"/>
</dbReference>
<feature type="transmembrane region" description="Helical" evidence="9">
    <location>
        <begin position="50"/>
        <end position="70"/>
    </location>
</feature>
<dbReference type="Proteomes" id="UP001200470">
    <property type="component" value="Unassembled WGS sequence"/>
</dbReference>
<feature type="transmembrane region" description="Helical" evidence="9">
    <location>
        <begin position="321"/>
        <end position="343"/>
    </location>
</feature>
<feature type="transmembrane region" description="Helical" evidence="9">
    <location>
        <begin position="141"/>
        <end position="159"/>
    </location>
</feature>
<keyword evidence="7 8" id="KW-0472">Membrane</keyword>
<organism evidence="10 11">
    <name type="scientific">Xylanibacter brevis</name>
    <dbReference type="NCBI Taxonomy" id="83231"/>
    <lineage>
        <taxon>Bacteria</taxon>
        <taxon>Pseudomonadati</taxon>
        <taxon>Bacteroidota</taxon>
        <taxon>Bacteroidia</taxon>
        <taxon>Bacteroidales</taxon>
        <taxon>Prevotellaceae</taxon>
        <taxon>Xylanibacter</taxon>
    </lineage>
</organism>
<dbReference type="InterPro" id="IPR045018">
    <property type="entry name" value="Azg-like"/>
</dbReference>
<evidence type="ECO:0000256" key="6">
    <source>
        <dbReference type="ARBA" id="ARBA00022989"/>
    </source>
</evidence>
<evidence type="ECO:0000256" key="8">
    <source>
        <dbReference type="PIRNR" id="PIRNR005353"/>
    </source>
</evidence>
<evidence type="ECO:0000256" key="4">
    <source>
        <dbReference type="ARBA" id="ARBA00022475"/>
    </source>
</evidence>
<evidence type="ECO:0000256" key="9">
    <source>
        <dbReference type="SAM" id="Phobius"/>
    </source>
</evidence>
<feature type="transmembrane region" description="Helical" evidence="9">
    <location>
        <begin position="377"/>
        <end position="404"/>
    </location>
</feature>
<proteinExistence type="inferred from homology"/>
<evidence type="ECO:0000256" key="3">
    <source>
        <dbReference type="ARBA" id="ARBA00022448"/>
    </source>
</evidence>
<reference evidence="10 11" key="1">
    <citation type="submission" date="2020-12" db="EMBL/GenBank/DDBJ databases">
        <title>Whole genome sequences of gut porcine anaerobes.</title>
        <authorList>
            <person name="Kubasova T."/>
            <person name="Jahodarova E."/>
            <person name="Rychlik I."/>
        </authorList>
    </citation>
    <scope>NUCLEOTIDE SEQUENCE [LARGE SCALE GENOMIC DNA]</scope>
    <source>
        <strain evidence="10 11">An925</strain>
    </source>
</reference>
<sequence>MNTLNRLFGFNPATMSLKKELLGGITTFLTMAYILAVQPSILSNAGMDPGAVFTATVLSSLVATIVMALYAKLPFALAPAMGLNAFFVYTIVLKMGYSWQFGLTAVFIEGVIFILLTIAGLRDKIVYAMPIQLRKAISPGIGLFIAFIGLQQAGIIVHSDATLVTLGDLHTTPVLVALFGIVISAVLMVRNVTGGLLIGILATTAIGIPLGVTDVQHVKTIVDTPPSLAPVFCKMDWQNIFTPDMAICVFTLLFMDMFDTLGTLIGVGNRTGFVEKDGTMHGMNRAFFADAVGTTFGAIVGTSTVSTYVESAAGVNVGGRSGLTAMTTAVCFILALFFAPLFLLIPSQATAPAMIMVGVFMMVGVRDIDFHDYAKAIPCFFCIIIMSLCYSISDGILLGLITWVMVHAFSGKYRDLSIGSVILALLFIMKYMFL</sequence>
<dbReference type="RefSeq" id="WP_301637210.1">
    <property type="nucleotide sequence ID" value="NZ_JADYTN010000001.1"/>
</dbReference>
<dbReference type="Pfam" id="PF00860">
    <property type="entry name" value="Xan_ur_permease"/>
    <property type="match status" value="1"/>
</dbReference>
<evidence type="ECO:0000256" key="7">
    <source>
        <dbReference type="ARBA" id="ARBA00023136"/>
    </source>
</evidence>
<keyword evidence="6 8" id="KW-1133">Transmembrane helix</keyword>
<dbReference type="PANTHER" id="PTHR43337">
    <property type="entry name" value="XANTHINE/URACIL PERMEASE C887.17-RELATED"/>
    <property type="match status" value="1"/>
</dbReference>
<evidence type="ECO:0000256" key="1">
    <source>
        <dbReference type="ARBA" id="ARBA00004651"/>
    </source>
</evidence>
<name>A0ABS9CF40_9BACT</name>
<evidence type="ECO:0000313" key="11">
    <source>
        <dbReference type="Proteomes" id="UP001200470"/>
    </source>
</evidence>
<feature type="transmembrane region" description="Helical" evidence="9">
    <location>
        <begin position="21"/>
        <end position="38"/>
    </location>
</feature>
<dbReference type="InterPro" id="IPR006043">
    <property type="entry name" value="NCS2"/>
</dbReference>
<comment type="caution">
    <text evidence="10">The sequence shown here is derived from an EMBL/GenBank/DDBJ whole genome shotgun (WGS) entry which is preliminary data.</text>
</comment>
<dbReference type="InterPro" id="IPR026033">
    <property type="entry name" value="Azg-like_bact_archaea"/>
</dbReference>
<protein>
    <submittedName>
        <fullName evidence="10">NCS2 family permease</fullName>
    </submittedName>
</protein>
<feature type="transmembrane region" description="Helical" evidence="9">
    <location>
        <begin position="75"/>
        <end position="93"/>
    </location>
</feature>
<dbReference type="PIRSF" id="PIRSF005353">
    <property type="entry name" value="PbuG"/>
    <property type="match status" value="1"/>
</dbReference>
<evidence type="ECO:0000256" key="5">
    <source>
        <dbReference type="ARBA" id="ARBA00022692"/>
    </source>
</evidence>
<keyword evidence="11" id="KW-1185">Reference proteome</keyword>
<feature type="transmembrane region" description="Helical" evidence="9">
    <location>
        <begin position="171"/>
        <end position="189"/>
    </location>
</feature>
<gene>
    <name evidence="10" type="ORF">I6E12_00270</name>
</gene>
<keyword evidence="4 8" id="KW-1003">Cell membrane</keyword>
<dbReference type="EMBL" id="JADYTN010000001">
    <property type="protein sequence ID" value="MCF2562551.1"/>
    <property type="molecule type" value="Genomic_DNA"/>
</dbReference>
<feature type="transmembrane region" description="Helical" evidence="9">
    <location>
        <begin position="416"/>
        <end position="433"/>
    </location>
</feature>
<accession>A0ABS9CF40</accession>
<feature type="transmembrane region" description="Helical" evidence="9">
    <location>
        <begin position="287"/>
        <end position="309"/>
    </location>
</feature>
<evidence type="ECO:0000313" key="10">
    <source>
        <dbReference type="EMBL" id="MCF2562551.1"/>
    </source>
</evidence>
<evidence type="ECO:0000256" key="2">
    <source>
        <dbReference type="ARBA" id="ARBA00005697"/>
    </source>
</evidence>
<feature type="transmembrane region" description="Helical" evidence="9">
    <location>
        <begin position="99"/>
        <end position="121"/>
    </location>
</feature>
<comment type="subcellular location">
    <subcellularLocation>
        <location evidence="1 8">Cell membrane</location>
        <topology evidence="1 8">Multi-pass membrane protein</topology>
    </subcellularLocation>
</comment>